<feature type="transmembrane region" description="Helical" evidence="2">
    <location>
        <begin position="699"/>
        <end position="719"/>
    </location>
</feature>
<feature type="transmembrane region" description="Helical" evidence="2">
    <location>
        <begin position="455"/>
        <end position="473"/>
    </location>
</feature>
<feature type="region of interest" description="Disordered" evidence="1">
    <location>
        <begin position="44"/>
        <end position="106"/>
    </location>
</feature>
<feature type="transmembrane region" description="Helical" evidence="2">
    <location>
        <begin position="530"/>
        <end position="550"/>
    </location>
</feature>
<feature type="transmembrane region" description="Helical" evidence="2">
    <location>
        <begin position="163"/>
        <end position="180"/>
    </location>
</feature>
<protein>
    <submittedName>
        <fullName evidence="3">DUF2339 domain-containing protein</fullName>
    </submittedName>
</protein>
<feature type="transmembrane region" description="Helical" evidence="2">
    <location>
        <begin position="351"/>
        <end position="373"/>
    </location>
</feature>
<organism evidence="3 4">
    <name type="scientific">Flaviaesturariibacter amylovorans</name>
    <dbReference type="NCBI Taxonomy" id="1084520"/>
    <lineage>
        <taxon>Bacteria</taxon>
        <taxon>Pseudomonadati</taxon>
        <taxon>Bacteroidota</taxon>
        <taxon>Chitinophagia</taxon>
        <taxon>Chitinophagales</taxon>
        <taxon>Chitinophagaceae</taxon>
        <taxon>Flaviaestuariibacter</taxon>
    </lineage>
</organism>
<dbReference type="EMBL" id="BAABGY010000001">
    <property type="protein sequence ID" value="GAA4317317.1"/>
    <property type="molecule type" value="Genomic_DNA"/>
</dbReference>
<feature type="transmembrane region" description="Helical" evidence="2">
    <location>
        <begin position="408"/>
        <end position="426"/>
    </location>
</feature>
<dbReference type="PANTHER" id="PTHR38434:SF1">
    <property type="entry name" value="BLL2549 PROTEIN"/>
    <property type="match status" value="1"/>
</dbReference>
<dbReference type="Proteomes" id="UP001501725">
    <property type="component" value="Unassembled WGS sequence"/>
</dbReference>
<feature type="transmembrane region" description="Helical" evidence="2">
    <location>
        <begin position="493"/>
        <end position="510"/>
    </location>
</feature>
<dbReference type="InterPro" id="IPR019286">
    <property type="entry name" value="DUF2339_TM"/>
</dbReference>
<feature type="transmembrane region" description="Helical" evidence="2">
    <location>
        <begin position="726"/>
        <end position="744"/>
    </location>
</feature>
<sequence length="786" mass="86678">MEILLLILLLVLVLIVLNTVRSQADQVERLSHRTQFLIEEVARLRSQRGPEPPAQVVPPKTETPIPPRPLTRPMPQRPPQAAAEPPRLHEAPPPEAVEPEPMPQPKRQRALPWESWWNNNPDLEKFIGENLVNKIGIAVLVLGIAFFVKYAIDKDWIGEAGRVAIGFGCGALLVGLAHFLRRSYTAFSSVLAGGGIAVFYFTVAFAFHQYGLLSQTTAFVLMVGITGFAVLLALLYNQLALAVIAAVGGFLTPFLVSTGEGNYVVLLSYLCILNAGLLALAWFKRWPVVNILALVFTLLIVGGWIVRDVWIEEDPRIRYGLALALVTVLYGLFLGMNMVHGIRRRTPFRRLDFSLLLALTAAYYAAGMTLLAAVEGGRYQGLFTIGTGAVNLALALYCYRRGGTDRNLLYLLIGLTLTFGALAVPVQLEGHAITLFWSAEFVLLYWLFQRSGIGLFRTASRVLTGLTLLSLFLDWQAANSDPGLVLLYRDTRGLVTNLVVTAAFFAYAALRARETPKDEAGFDLRATERAALAIGCTLLYLTALFGVNLYFYKLTAYAVPNVYHRIVTAVFVLLLGIILKWRRARWTTPVTLALTGGATLFYLGSFFNIVAFRELLAGDPGARGHYYAQLAATAFYIAMLLRAALLVKRESAPLRAHLTGLAWAFAAAFVLFGSIDGSVHYGFVLQAPSRPLPYLLGQYGRAGLTILWGCCSFVLMWLGMRHRNKTLRVASLSLFSLALLKLFGFDLRGLSEGARIAAFILLGVLLLTVSFMYQKLKKLLIDDRAV</sequence>
<feature type="compositionally biased region" description="Pro residues" evidence="1">
    <location>
        <begin position="64"/>
        <end position="78"/>
    </location>
</feature>
<evidence type="ECO:0000313" key="4">
    <source>
        <dbReference type="Proteomes" id="UP001501725"/>
    </source>
</evidence>
<keyword evidence="2" id="KW-0812">Transmembrane</keyword>
<dbReference type="RefSeq" id="WP_345252609.1">
    <property type="nucleotide sequence ID" value="NZ_BAABGY010000001.1"/>
</dbReference>
<feature type="transmembrane region" description="Helical" evidence="2">
    <location>
        <begin position="624"/>
        <end position="646"/>
    </location>
</feature>
<accession>A0ABP8G5B9</accession>
<feature type="transmembrane region" description="Helical" evidence="2">
    <location>
        <begin position="658"/>
        <end position="679"/>
    </location>
</feature>
<feature type="transmembrane region" description="Helical" evidence="2">
    <location>
        <begin position="219"/>
        <end position="251"/>
    </location>
</feature>
<comment type="caution">
    <text evidence="3">The sequence shown here is derived from an EMBL/GenBank/DDBJ whole genome shotgun (WGS) entry which is preliminary data.</text>
</comment>
<name>A0ABP8G5B9_9BACT</name>
<gene>
    <name evidence="3" type="ORF">GCM10023184_00920</name>
</gene>
<evidence type="ECO:0000256" key="1">
    <source>
        <dbReference type="SAM" id="MobiDB-lite"/>
    </source>
</evidence>
<keyword evidence="2" id="KW-0472">Membrane</keyword>
<dbReference type="Pfam" id="PF10101">
    <property type="entry name" value="DUF2339"/>
    <property type="match status" value="1"/>
</dbReference>
<evidence type="ECO:0000256" key="2">
    <source>
        <dbReference type="SAM" id="Phobius"/>
    </source>
</evidence>
<feature type="transmembrane region" description="Helical" evidence="2">
    <location>
        <begin position="288"/>
        <end position="307"/>
    </location>
</feature>
<keyword evidence="4" id="KW-1185">Reference proteome</keyword>
<dbReference type="PANTHER" id="PTHR38434">
    <property type="entry name" value="BLL2549 PROTEIN"/>
    <property type="match status" value="1"/>
</dbReference>
<feature type="transmembrane region" description="Helical" evidence="2">
    <location>
        <begin position="756"/>
        <end position="774"/>
    </location>
</feature>
<proteinExistence type="predicted"/>
<keyword evidence="2" id="KW-1133">Transmembrane helix</keyword>
<feature type="transmembrane region" description="Helical" evidence="2">
    <location>
        <begin position="186"/>
        <end position="207"/>
    </location>
</feature>
<feature type="transmembrane region" description="Helical" evidence="2">
    <location>
        <begin position="562"/>
        <end position="579"/>
    </location>
</feature>
<evidence type="ECO:0000313" key="3">
    <source>
        <dbReference type="EMBL" id="GAA4317317.1"/>
    </source>
</evidence>
<reference evidence="4" key="1">
    <citation type="journal article" date="2019" name="Int. J. Syst. Evol. Microbiol.">
        <title>The Global Catalogue of Microorganisms (GCM) 10K type strain sequencing project: providing services to taxonomists for standard genome sequencing and annotation.</title>
        <authorList>
            <consortium name="The Broad Institute Genomics Platform"/>
            <consortium name="The Broad Institute Genome Sequencing Center for Infectious Disease"/>
            <person name="Wu L."/>
            <person name="Ma J."/>
        </authorList>
    </citation>
    <scope>NUCLEOTIDE SEQUENCE [LARGE SCALE GENOMIC DNA]</scope>
    <source>
        <strain evidence="4">JCM 17919</strain>
    </source>
</reference>
<feature type="transmembrane region" description="Helical" evidence="2">
    <location>
        <begin position="131"/>
        <end position="151"/>
    </location>
</feature>
<feature type="compositionally biased region" description="Pro residues" evidence="1">
    <location>
        <begin position="93"/>
        <end position="104"/>
    </location>
</feature>
<feature type="transmembrane region" description="Helical" evidence="2">
    <location>
        <begin position="432"/>
        <end position="448"/>
    </location>
</feature>
<feature type="transmembrane region" description="Helical" evidence="2">
    <location>
        <begin position="379"/>
        <end position="399"/>
    </location>
</feature>
<feature type="transmembrane region" description="Helical" evidence="2">
    <location>
        <begin position="319"/>
        <end position="339"/>
    </location>
</feature>
<feature type="transmembrane region" description="Helical" evidence="2">
    <location>
        <begin position="591"/>
        <end position="612"/>
    </location>
</feature>
<feature type="transmembrane region" description="Helical" evidence="2">
    <location>
        <begin position="263"/>
        <end position="283"/>
    </location>
</feature>